<gene>
    <name evidence="2" type="ORF">C8N42_10329</name>
</gene>
<comment type="caution">
    <text evidence="2">The sequence shown here is derived from an EMBL/GenBank/DDBJ whole genome shotgun (WGS) entry which is preliminary data.</text>
</comment>
<evidence type="ECO:0000259" key="1">
    <source>
        <dbReference type="PROSITE" id="PS51781"/>
    </source>
</evidence>
<organism evidence="2 3">
    <name type="scientific">Celeribacter persicus</name>
    <dbReference type="NCBI Taxonomy" id="1651082"/>
    <lineage>
        <taxon>Bacteria</taxon>
        <taxon>Pseudomonadati</taxon>
        <taxon>Pseudomonadota</taxon>
        <taxon>Alphaproteobacteria</taxon>
        <taxon>Rhodobacterales</taxon>
        <taxon>Roseobacteraceae</taxon>
        <taxon>Celeribacter</taxon>
    </lineage>
</organism>
<name>A0A2T5HT39_9RHOB</name>
<dbReference type="AlphaFoldDB" id="A0A2T5HT39"/>
<accession>A0A2T5HT39</accession>
<dbReference type="RefSeq" id="WP_170109212.1">
    <property type="nucleotide sequence ID" value="NZ_QAOH01000003.1"/>
</dbReference>
<dbReference type="Proteomes" id="UP000244077">
    <property type="component" value="Unassembled WGS sequence"/>
</dbReference>
<dbReference type="SMART" id="SM00287">
    <property type="entry name" value="SH3b"/>
    <property type="match status" value="1"/>
</dbReference>
<evidence type="ECO:0000313" key="3">
    <source>
        <dbReference type="Proteomes" id="UP000244077"/>
    </source>
</evidence>
<dbReference type="EMBL" id="QAOH01000003">
    <property type="protein sequence ID" value="PTQ74739.1"/>
    <property type="molecule type" value="Genomic_DNA"/>
</dbReference>
<reference evidence="2 3" key="1">
    <citation type="submission" date="2018-04" db="EMBL/GenBank/DDBJ databases">
        <title>Genomic Encyclopedia of Archaeal and Bacterial Type Strains, Phase II (KMG-II): from individual species to whole genera.</title>
        <authorList>
            <person name="Goeker M."/>
        </authorList>
    </citation>
    <scope>NUCLEOTIDE SEQUENCE [LARGE SCALE GENOMIC DNA]</scope>
    <source>
        <strain evidence="2 3">DSM 100434</strain>
    </source>
</reference>
<dbReference type="Gene3D" id="2.30.30.40">
    <property type="entry name" value="SH3 Domains"/>
    <property type="match status" value="1"/>
</dbReference>
<dbReference type="InterPro" id="IPR003646">
    <property type="entry name" value="SH3-like_bac-type"/>
</dbReference>
<dbReference type="Pfam" id="PF08239">
    <property type="entry name" value="SH3_3"/>
    <property type="match status" value="1"/>
</dbReference>
<dbReference type="PROSITE" id="PS51781">
    <property type="entry name" value="SH3B"/>
    <property type="match status" value="1"/>
</dbReference>
<sequence>MVFGRDLSAEEQAEYDARRAVRVSLVSQMSDTFYETFVGPSKRQGDYVPTLAELRAQTPDRIARNNTAPGTVQLASLNADEEMVRAAIVVNAATTVVSDPSKMAGFLASPQPTPSPAQDLVLKEVTGSRVNVRSGPSTTNEVLGQVIRAEIVRVISPVENGWVKISVEGDGVEGYMSAKFLAEVSH</sequence>
<evidence type="ECO:0000313" key="2">
    <source>
        <dbReference type="EMBL" id="PTQ74739.1"/>
    </source>
</evidence>
<proteinExistence type="predicted"/>
<protein>
    <submittedName>
        <fullName evidence="2">SH3 domain-containing protein</fullName>
    </submittedName>
</protein>
<keyword evidence="3" id="KW-1185">Reference proteome</keyword>
<feature type="domain" description="SH3b" evidence="1">
    <location>
        <begin position="120"/>
        <end position="185"/>
    </location>
</feature>